<name>A0A2Z7CID0_9LAMI</name>
<organism evidence="3 4">
    <name type="scientific">Dorcoceras hygrometricum</name>
    <dbReference type="NCBI Taxonomy" id="472368"/>
    <lineage>
        <taxon>Eukaryota</taxon>
        <taxon>Viridiplantae</taxon>
        <taxon>Streptophyta</taxon>
        <taxon>Embryophyta</taxon>
        <taxon>Tracheophyta</taxon>
        <taxon>Spermatophyta</taxon>
        <taxon>Magnoliopsida</taxon>
        <taxon>eudicotyledons</taxon>
        <taxon>Gunneridae</taxon>
        <taxon>Pentapetalae</taxon>
        <taxon>asterids</taxon>
        <taxon>lamiids</taxon>
        <taxon>Lamiales</taxon>
        <taxon>Gesneriaceae</taxon>
        <taxon>Didymocarpoideae</taxon>
        <taxon>Trichosporeae</taxon>
        <taxon>Loxocarpinae</taxon>
        <taxon>Dorcoceras</taxon>
    </lineage>
</organism>
<keyword evidence="2" id="KW-0812">Transmembrane</keyword>
<evidence type="ECO:0000256" key="2">
    <source>
        <dbReference type="SAM" id="Phobius"/>
    </source>
</evidence>
<protein>
    <submittedName>
        <fullName evidence="3">Uncharacterized protein</fullName>
    </submittedName>
</protein>
<feature type="region of interest" description="Disordered" evidence="1">
    <location>
        <begin position="1"/>
        <end position="23"/>
    </location>
</feature>
<dbReference type="EMBL" id="KQ995401">
    <property type="protein sequence ID" value="KZV46708.1"/>
    <property type="molecule type" value="Genomic_DNA"/>
</dbReference>
<feature type="compositionally biased region" description="Low complexity" evidence="1">
    <location>
        <begin position="1"/>
        <end position="13"/>
    </location>
</feature>
<dbReference type="OrthoDB" id="44736at2759"/>
<keyword evidence="4" id="KW-1185">Reference proteome</keyword>
<dbReference type="AlphaFoldDB" id="A0A2Z7CID0"/>
<keyword evidence="2" id="KW-1133">Transmembrane helix</keyword>
<evidence type="ECO:0000313" key="4">
    <source>
        <dbReference type="Proteomes" id="UP000250235"/>
    </source>
</evidence>
<proteinExistence type="predicted"/>
<dbReference type="Proteomes" id="UP000250235">
    <property type="component" value="Unassembled WGS sequence"/>
</dbReference>
<sequence>MSDSSTSSSSYDSAVGAPQPSVVGSHSTSQGIFAAVSRHWHDVFWLLIFMANLVVVGFALAVLGLNRFKQKDRLNIDRYTMGFLENKDGLIEDYWPLMIDGIDICWFSIGRKEFLNFGTRTTMHLQLELEPQCISIICMLCLQISRVHKSKCV</sequence>
<keyword evidence="2" id="KW-0472">Membrane</keyword>
<accession>A0A2Z7CID0</accession>
<evidence type="ECO:0000256" key="1">
    <source>
        <dbReference type="SAM" id="MobiDB-lite"/>
    </source>
</evidence>
<feature type="transmembrane region" description="Helical" evidence="2">
    <location>
        <begin position="43"/>
        <end position="65"/>
    </location>
</feature>
<reference evidence="3 4" key="1">
    <citation type="journal article" date="2015" name="Proc. Natl. Acad. Sci. U.S.A.">
        <title>The resurrection genome of Boea hygrometrica: A blueprint for survival of dehydration.</title>
        <authorList>
            <person name="Xiao L."/>
            <person name="Yang G."/>
            <person name="Zhang L."/>
            <person name="Yang X."/>
            <person name="Zhao S."/>
            <person name="Ji Z."/>
            <person name="Zhou Q."/>
            <person name="Hu M."/>
            <person name="Wang Y."/>
            <person name="Chen M."/>
            <person name="Xu Y."/>
            <person name="Jin H."/>
            <person name="Xiao X."/>
            <person name="Hu G."/>
            <person name="Bao F."/>
            <person name="Hu Y."/>
            <person name="Wan P."/>
            <person name="Li L."/>
            <person name="Deng X."/>
            <person name="Kuang T."/>
            <person name="Xiang C."/>
            <person name="Zhu J.K."/>
            <person name="Oliver M.J."/>
            <person name="He Y."/>
        </authorList>
    </citation>
    <scope>NUCLEOTIDE SEQUENCE [LARGE SCALE GENOMIC DNA]</scope>
    <source>
        <strain evidence="4">cv. XS01</strain>
    </source>
</reference>
<evidence type="ECO:0000313" key="3">
    <source>
        <dbReference type="EMBL" id="KZV46708.1"/>
    </source>
</evidence>
<gene>
    <name evidence="3" type="ORF">F511_37974</name>
</gene>